<comment type="caution">
    <text evidence="3">The sequence shown here is derived from an EMBL/GenBank/DDBJ whole genome shotgun (WGS) entry which is preliminary data.</text>
</comment>
<evidence type="ECO:0000313" key="4">
    <source>
        <dbReference type="Proteomes" id="UP001166286"/>
    </source>
</evidence>
<protein>
    <recommendedName>
        <fullName evidence="2">NACHT domain-containing protein</fullName>
    </recommendedName>
</protein>
<evidence type="ECO:0000259" key="2">
    <source>
        <dbReference type="Pfam" id="PF05729"/>
    </source>
</evidence>
<organism evidence="3 4">
    <name type="scientific">Cladonia borealis</name>
    <dbReference type="NCBI Taxonomy" id="184061"/>
    <lineage>
        <taxon>Eukaryota</taxon>
        <taxon>Fungi</taxon>
        <taxon>Dikarya</taxon>
        <taxon>Ascomycota</taxon>
        <taxon>Pezizomycotina</taxon>
        <taxon>Lecanoromycetes</taxon>
        <taxon>OSLEUM clade</taxon>
        <taxon>Lecanoromycetidae</taxon>
        <taxon>Lecanorales</taxon>
        <taxon>Lecanorineae</taxon>
        <taxon>Cladoniaceae</taxon>
        <taxon>Cladonia</taxon>
    </lineage>
</organism>
<keyword evidence="4" id="KW-1185">Reference proteome</keyword>
<proteinExistence type="predicted"/>
<dbReference type="SUPFAM" id="SSF52540">
    <property type="entry name" value="P-loop containing nucleoside triphosphate hydrolases"/>
    <property type="match status" value="1"/>
</dbReference>
<dbReference type="Proteomes" id="UP001166286">
    <property type="component" value="Unassembled WGS sequence"/>
</dbReference>
<dbReference type="Pfam" id="PF05729">
    <property type="entry name" value="NACHT"/>
    <property type="match status" value="1"/>
</dbReference>
<gene>
    <name evidence="3" type="ORF">JMJ35_007993</name>
</gene>
<dbReference type="InterPro" id="IPR007111">
    <property type="entry name" value="NACHT_NTPase"/>
</dbReference>
<dbReference type="EMBL" id="JAFEKC020000018">
    <property type="protein sequence ID" value="KAK0509599.1"/>
    <property type="molecule type" value="Genomic_DNA"/>
</dbReference>
<reference evidence="3" key="1">
    <citation type="submission" date="2023-03" db="EMBL/GenBank/DDBJ databases">
        <title>Complete genome of Cladonia borealis.</title>
        <authorList>
            <person name="Park H."/>
        </authorList>
    </citation>
    <scope>NUCLEOTIDE SEQUENCE</scope>
    <source>
        <strain evidence="3">ANT050790</strain>
    </source>
</reference>
<dbReference type="InterPro" id="IPR027417">
    <property type="entry name" value="P-loop_NTPase"/>
</dbReference>
<evidence type="ECO:0000256" key="1">
    <source>
        <dbReference type="SAM" id="MobiDB-lite"/>
    </source>
</evidence>
<feature type="region of interest" description="Disordered" evidence="1">
    <location>
        <begin position="1243"/>
        <end position="1283"/>
    </location>
</feature>
<sequence>MAKTIRIAVAEGDAPPDQIDILFVNVQKSRENVVRIPLPNQFVTEEIRWYLEDFAQYNPFERERATDAESALTDHGRQLSFFIHCSKVLEEDDLLDDGSLLLVEVEDSPNMPPDLLWEALERPIVLESLPNVASAIVTRVFTSGSSNEGMRDTAFQGSKGELTTLNVLIVSARADLEADISHRLVAHQALGSLETLAKLEPALKDFTRVEVIHPATFDAFRAHLEGRQPGYFSLVHFDLHGDKDNAGNAVLEFIKGSHTPNGEYNKVYAFPFSPFTESWAENISMPGRFTCVGDRRSAEEVGMLLQQHQVERVVLTACRSTHHSGPGGTIPRVLRQYGVHEIVAMSYQVLSRCVQHFTSWFYAILFVGRNIPYAVHCGRKSVAHSAERLSRFGTDVRITDDVVPVCYQSQEWLQRDDVIKTVNMFSKVVIYNDDAADAAPVGFGREHDLLQLECMVLEGGRPVVVVGESGIGKSVLLSMLAQWWHSTGCAVANRVFQLSRDQSFTVDNMCRSIHLHFHCPDPYTGQQSIIPFLRANRHLVIIDSLESMTVAASTKLATQHVALVKFVKALRGGKTALVLGSRREFDFLLRDTFSFPIFGLKTTAAMQLMRFATRASRKNATNIRSMDSMDLLTKASVLMGLDLAEENVSELLQEIDARKQQTDPELQSMFATWDTDEDGIYLEEIHKFVNGHPLALAILTHNMMMFGPQLSPKRFMLGLLEGCPLITDVKAIFGGIDEDVEGLRSLNDLDKMIADIRVEMPAVFMQLICLLATFWGVIPVQSLELFQKFEIKESANASDKTTELLDMIDKLQSAELCGDILTDLKGPLNRLRTEKLNTLAERELHLQVYEYMDAQGLLEKFPSMKMVIKRMREAMALIPDDVDPAVLQLNEAMNSYEGFFLFHTVRDVMLEMPIGLDEEAQAKMRSWRSWDDVGAAMAVGSPAMEIQETLKLARSSIIQPGLRALIASQLLCIPKSNPSSSESRGQAGNGMEYIRTSPLLTIMLRGHPVWGQNAKLVASHRVALALLYAHRSQTWPTAFPVIPTPAWQVAKVETDTEFYNLASAAALSRDLLRDKKLGFIVDEAIVNSIMKLDWHSMHQTTRGPIVQLLWESCLDEVQNMVKILEDSHGRPQKRSWSAKMLSPVPERDIPLEQRQTELALFGRRSATVVLAIGLLKFYNHFDDTRARRCNDVMKSTIRDIKKDSYPLEVIKKALEMKSSIYDLDLKVVGESTVSLRNFKRMRASQKTVDAKEKQLPPHPPLKASKDGASDAPGSTEPAAPAQLDPQTFASLSTQYQENMQEIHHLVRNGKYDAARELIDGAFEAEIETGQNDPGHRSTLLFFRSVVNAKQGRLNDAVKDLEEYRRLTAIPGGKDKHFSFMGKVTSFMRRSLVWTLEMESKSKVHLDTRLQPCGNCYKRKGEQSLVEVAVNAE</sequence>
<evidence type="ECO:0000313" key="3">
    <source>
        <dbReference type="EMBL" id="KAK0509599.1"/>
    </source>
</evidence>
<accession>A0AA39QX75</accession>
<name>A0AA39QX75_9LECA</name>
<feature type="domain" description="NACHT" evidence="2">
    <location>
        <begin position="461"/>
        <end position="550"/>
    </location>
</feature>